<protein>
    <recommendedName>
        <fullName evidence="3">DUF3168 domain-containing protein</fullName>
    </recommendedName>
</protein>
<evidence type="ECO:0000313" key="2">
    <source>
        <dbReference type="Proteomes" id="UP001595998"/>
    </source>
</evidence>
<dbReference type="EMBL" id="JBHSEH010000005">
    <property type="protein sequence ID" value="MFC4426205.1"/>
    <property type="molecule type" value="Genomic_DNA"/>
</dbReference>
<evidence type="ECO:0008006" key="3">
    <source>
        <dbReference type="Google" id="ProtNLM"/>
    </source>
</evidence>
<reference evidence="2" key="1">
    <citation type="journal article" date="2019" name="Int. J. Syst. Evol. Microbiol.">
        <title>The Global Catalogue of Microorganisms (GCM) 10K type strain sequencing project: providing services to taxonomists for standard genome sequencing and annotation.</title>
        <authorList>
            <consortium name="The Broad Institute Genomics Platform"/>
            <consortium name="The Broad Institute Genome Sequencing Center for Infectious Disease"/>
            <person name="Wu L."/>
            <person name="Ma J."/>
        </authorList>
    </citation>
    <scope>NUCLEOTIDE SEQUENCE [LARGE SCALE GENOMIC DNA]</scope>
    <source>
        <strain evidence="2">CCUG 56029</strain>
    </source>
</reference>
<evidence type="ECO:0000313" key="1">
    <source>
        <dbReference type="EMBL" id="MFC4426205.1"/>
    </source>
</evidence>
<dbReference type="Proteomes" id="UP001595998">
    <property type="component" value="Unassembled WGS sequence"/>
</dbReference>
<name>A0ABV8XLD2_9DEIO</name>
<comment type="caution">
    <text evidence="1">The sequence shown here is derived from an EMBL/GenBank/DDBJ whole genome shotgun (WGS) entry which is preliminary data.</text>
</comment>
<keyword evidence="2" id="KW-1185">Reference proteome</keyword>
<accession>A0ABV8XLD2</accession>
<proteinExistence type="predicted"/>
<organism evidence="1 2">
    <name type="scientific">Deinococcus navajonensis</name>
    <dbReference type="NCBI Taxonomy" id="309884"/>
    <lineage>
        <taxon>Bacteria</taxon>
        <taxon>Thermotogati</taxon>
        <taxon>Deinococcota</taxon>
        <taxon>Deinococci</taxon>
        <taxon>Deinococcales</taxon>
        <taxon>Deinococcaceae</taxon>
        <taxon>Deinococcus</taxon>
    </lineage>
</organism>
<sequence>MADLLIDVLADARTALATIGPPVFLASDPDPPGEQVEVIVLDRVSDTSLGTYGLRVSTKRIQVTCYAATLARALELTAAAEEALRPLKLRLIQSRPAPDPTYIGQLSEFRR</sequence>
<gene>
    <name evidence="1" type="ORF">ACFOZ9_08255</name>
</gene>
<dbReference type="RefSeq" id="WP_380038353.1">
    <property type="nucleotide sequence ID" value="NZ_JBHSEH010000005.1"/>
</dbReference>